<name>A0A1M7TZS0_9ACTN</name>
<dbReference type="EMBL" id="FRDM01000010">
    <property type="protein sequence ID" value="SHN76214.1"/>
    <property type="molecule type" value="Genomic_DNA"/>
</dbReference>
<evidence type="ECO:0000313" key="3">
    <source>
        <dbReference type="Proteomes" id="UP000184428"/>
    </source>
</evidence>
<keyword evidence="1" id="KW-0732">Signal</keyword>
<feature type="signal peptide" evidence="1">
    <location>
        <begin position="1"/>
        <end position="22"/>
    </location>
</feature>
<dbReference type="RefSeq" id="WP_072918212.1">
    <property type="nucleotide sequence ID" value="NZ_FRDM01000010.1"/>
</dbReference>
<accession>A0A1M7TZS0</accession>
<feature type="chain" id="PRO_5039428528" evidence="1">
    <location>
        <begin position="23"/>
        <end position="184"/>
    </location>
</feature>
<organism evidence="2 3">
    <name type="scientific">Geodermatophilus obscurus</name>
    <dbReference type="NCBI Taxonomy" id="1861"/>
    <lineage>
        <taxon>Bacteria</taxon>
        <taxon>Bacillati</taxon>
        <taxon>Actinomycetota</taxon>
        <taxon>Actinomycetes</taxon>
        <taxon>Geodermatophilales</taxon>
        <taxon>Geodermatophilaceae</taxon>
        <taxon>Geodermatophilus</taxon>
    </lineage>
</organism>
<protein>
    <submittedName>
        <fullName evidence="2">Uncharacterized protein</fullName>
    </submittedName>
</protein>
<evidence type="ECO:0000313" key="2">
    <source>
        <dbReference type="EMBL" id="SHN76214.1"/>
    </source>
</evidence>
<evidence type="ECO:0000256" key="1">
    <source>
        <dbReference type="SAM" id="SignalP"/>
    </source>
</evidence>
<dbReference type="AlphaFoldDB" id="A0A1M7TZS0"/>
<gene>
    <name evidence="2" type="ORF">SAMN05660350_02396</name>
</gene>
<dbReference type="OrthoDB" id="5194848at2"/>
<reference evidence="2 3" key="1">
    <citation type="submission" date="2016-12" db="EMBL/GenBank/DDBJ databases">
        <authorList>
            <person name="Song W.-J."/>
            <person name="Kurnit D.M."/>
        </authorList>
    </citation>
    <scope>NUCLEOTIDE SEQUENCE [LARGE SCALE GENOMIC DNA]</scope>
    <source>
        <strain evidence="2 3">DSM 43162</strain>
    </source>
</reference>
<sequence length="184" mass="19166">MRKKLVVAAAAGALTLTGLAVAVPAVAQTEDADSTSTSVVDRIKDALSGLVDDGSISQEQADEVATTLGDSGLGGHWGHGGWHGLEAAAEALGMTEDELRTALEAEGATLAKVAEEKGVAVDTLVDALVTAQREGIAKAVESGMPQDVANKRLADVEQRVTEWVNSTHEDRPWGHGGWWGHHND</sequence>
<proteinExistence type="predicted"/>
<dbReference type="Proteomes" id="UP000184428">
    <property type="component" value="Unassembled WGS sequence"/>
</dbReference>